<dbReference type="AlphaFoldDB" id="A0A7H0SRR1"/>
<evidence type="ECO:0000313" key="1">
    <source>
        <dbReference type="EMBL" id="QNQ91236.1"/>
    </source>
</evidence>
<dbReference type="KEGG" id="cpoy:GP475_11780"/>
<reference evidence="1 2" key="1">
    <citation type="submission" date="2019-12" db="EMBL/GenBank/DDBJ databases">
        <title>Corynebacterium sp. nov., isolated from feces of the Anser Albifrons in China.</title>
        <authorList>
            <person name="Liu Q."/>
        </authorList>
    </citation>
    <scope>NUCLEOTIDE SEQUENCE [LARGE SCALE GENOMIC DNA]</scope>
    <source>
        <strain evidence="1 2">4H37-19</strain>
    </source>
</reference>
<proteinExistence type="predicted"/>
<dbReference type="Proteomes" id="UP000516320">
    <property type="component" value="Chromosome"/>
</dbReference>
<organism evidence="1 2">
    <name type="scientific">Corynebacterium poyangense</name>
    <dbReference type="NCBI Taxonomy" id="2684405"/>
    <lineage>
        <taxon>Bacteria</taxon>
        <taxon>Bacillati</taxon>
        <taxon>Actinomycetota</taxon>
        <taxon>Actinomycetes</taxon>
        <taxon>Mycobacteriales</taxon>
        <taxon>Corynebacteriaceae</taxon>
        <taxon>Corynebacterium</taxon>
    </lineage>
</organism>
<gene>
    <name evidence="1" type="ORF">GP475_11780</name>
</gene>
<dbReference type="RefSeq" id="WP_187974547.1">
    <property type="nucleotide sequence ID" value="NZ_CP046884.1"/>
</dbReference>
<protein>
    <submittedName>
        <fullName evidence="1">Uncharacterized protein</fullName>
    </submittedName>
</protein>
<dbReference type="EMBL" id="CP046884">
    <property type="protein sequence ID" value="QNQ91236.1"/>
    <property type="molecule type" value="Genomic_DNA"/>
</dbReference>
<evidence type="ECO:0000313" key="2">
    <source>
        <dbReference type="Proteomes" id="UP000516320"/>
    </source>
</evidence>
<accession>A0A7H0SRR1</accession>
<sequence length="115" mass="12667">MDSSPDVARRNILQYAYLTAIILLVFLLPLGAHYFLAPIPAGWTILIALALLAFLGGMLDAYLFRFTWSFSLIFGAAFWLSAALFYPHGSWIYGVIYVLLALVGGKVCDRSSASE</sequence>
<name>A0A7H0SRR1_9CORY</name>
<keyword evidence="2" id="KW-1185">Reference proteome</keyword>